<evidence type="ECO:0000313" key="3">
    <source>
        <dbReference type="Proteomes" id="UP000267821"/>
    </source>
</evidence>
<name>A0A3N4LC66_9PEZI</name>
<feature type="region of interest" description="Disordered" evidence="1">
    <location>
        <begin position="1"/>
        <end position="48"/>
    </location>
</feature>
<feature type="compositionally biased region" description="Pro residues" evidence="1">
    <location>
        <begin position="253"/>
        <end position="265"/>
    </location>
</feature>
<dbReference type="Proteomes" id="UP000267821">
    <property type="component" value="Unassembled WGS sequence"/>
</dbReference>
<protein>
    <submittedName>
        <fullName evidence="2">Uncharacterized protein</fullName>
    </submittedName>
</protein>
<evidence type="ECO:0000256" key="1">
    <source>
        <dbReference type="SAM" id="MobiDB-lite"/>
    </source>
</evidence>
<feature type="region of interest" description="Disordered" evidence="1">
    <location>
        <begin position="182"/>
        <end position="234"/>
    </location>
</feature>
<organism evidence="2 3">
    <name type="scientific">Terfezia boudieri ATCC MYA-4762</name>
    <dbReference type="NCBI Taxonomy" id="1051890"/>
    <lineage>
        <taxon>Eukaryota</taxon>
        <taxon>Fungi</taxon>
        <taxon>Dikarya</taxon>
        <taxon>Ascomycota</taxon>
        <taxon>Pezizomycotina</taxon>
        <taxon>Pezizomycetes</taxon>
        <taxon>Pezizales</taxon>
        <taxon>Pezizaceae</taxon>
        <taxon>Terfezia</taxon>
    </lineage>
</organism>
<reference evidence="2 3" key="1">
    <citation type="journal article" date="2018" name="Nat. Ecol. Evol.">
        <title>Pezizomycetes genomes reveal the molecular basis of ectomycorrhizal truffle lifestyle.</title>
        <authorList>
            <person name="Murat C."/>
            <person name="Payen T."/>
            <person name="Noel B."/>
            <person name="Kuo A."/>
            <person name="Morin E."/>
            <person name="Chen J."/>
            <person name="Kohler A."/>
            <person name="Krizsan K."/>
            <person name="Balestrini R."/>
            <person name="Da Silva C."/>
            <person name="Montanini B."/>
            <person name="Hainaut M."/>
            <person name="Levati E."/>
            <person name="Barry K.W."/>
            <person name="Belfiori B."/>
            <person name="Cichocki N."/>
            <person name="Clum A."/>
            <person name="Dockter R.B."/>
            <person name="Fauchery L."/>
            <person name="Guy J."/>
            <person name="Iotti M."/>
            <person name="Le Tacon F."/>
            <person name="Lindquist E.A."/>
            <person name="Lipzen A."/>
            <person name="Malagnac F."/>
            <person name="Mello A."/>
            <person name="Molinier V."/>
            <person name="Miyauchi S."/>
            <person name="Poulain J."/>
            <person name="Riccioni C."/>
            <person name="Rubini A."/>
            <person name="Sitrit Y."/>
            <person name="Splivallo R."/>
            <person name="Traeger S."/>
            <person name="Wang M."/>
            <person name="Zifcakova L."/>
            <person name="Wipf D."/>
            <person name="Zambonelli A."/>
            <person name="Paolocci F."/>
            <person name="Nowrousian M."/>
            <person name="Ottonello S."/>
            <person name="Baldrian P."/>
            <person name="Spatafora J.W."/>
            <person name="Henrissat B."/>
            <person name="Nagy L.G."/>
            <person name="Aury J.M."/>
            <person name="Wincker P."/>
            <person name="Grigoriev I.V."/>
            <person name="Bonfante P."/>
            <person name="Martin F.M."/>
        </authorList>
    </citation>
    <scope>NUCLEOTIDE SEQUENCE [LARGE SCALE GENOMIC DNA]</scope>
    <source>
        <strain evidence="2 3">ATCC MYA-4762</strain>
    </source>
</reference>
<feature type="compositionally biased region" description="Low complexity" evidence="1">
    <location>
        <begin position="93"/>
        <end position="103"/>
    </location>
</feature>
<dbReference type="AlphaFoldDB" id="A0A3N4LC66"/>
<feature type="compositionally biased region" description="Low complexity" evidence="1">
    <location>
        <begin position="275"/>
        <end position="288"/>
    </location>
</feature>
<evidence type="ECO:0000313" key="2">
    <source>
        <dbReference type="EMBL" id="RPB20484.1"/>
    </source>
</evidence>
<gene>
    <name evidence="2" type="ORF">L211DRAFT_852328</name>
</gene>
<proteinExistence type="predicted"/>
<sequence length="509" mass="54908">MKKSIRERHSLPSIREIPRSGPAKANDIRFATLRGRNQPPAPLKTVPELQAKEVDPNTRGDPVKNPTVSAQPGNLVTNICGRSLLAPPSLSSISGNSSHLAASGAETAKESHPPNISSIFGKDYPENTIGGIRSGYDSIKQNSPQTTHEVALQSYRVARQNGAAYIWERAAASCTGAQNPPIDGYGRNASRSSTVDPRPISQKTFHNTENTGDTLNPSPGSSQTNHLYHTDHSIPNSTIGLGTLYPEALCGPTPYPEPTPYPGPSRPNTALSQNRRGISPSRPSTPSTFRIKSLVKKASQLLGMSNASRSTISINARAASVTPEIRQPKQHQINKRGKTRESKDNVKTVTVQTQAQMFLEIARKAERKGKTVYFASTTGSTFVLTNDSCAGAYTAISLSTANLAGQMAPSLMGAGELLVDGKNGRKGLLFLLSPQQIMGLLPFEKVDVEKEGKSEMHGFGAKAKLGHQFYEHEWQDGEDRRFTLALHLAKVKVRGPGHLLGEISAVFWA</sequence>
<dbReference type="EMBL" id="ML121571">
    <property type="protein sequence ID" value="RPB20484.1"/>
    <property type="molecule type" value="Genomic_DNA"/>
</dbReference>
<feature type="compositionally biased region" description="Polar residues" evidence="1">
    <location>
        <begin position="189"/>
        <end position="234"/>
    </location>
</feature>
<dbReference type="InParanoid" id="A0A3N4LC66"/>
<accession>A0A3N4LC66</accession>
<dbReference type="OrthoDB" id="5375815at2759"/>
<keyword evidence="3" id="KW-1185">Reference proteome</keyword>
<feature type="region of interest" description="Disordered" evidence="1">
    <location>
        <begin position="250"/>
        <end position="288"/>
    </location>
</feature>
<feature type="region of interest" description="Disordered" evidence="1">
    <location>
        <begin position="93"/>
        <end position="122"/>
    </location>
</feature>